<dbReference type="InterPro" id="IPR024742">
    <property type="entry name" value="Glycogen_debranch_N"/>
</dbReference>
<accession>A0A941F1H2</accession>
<gene>
    <name evidence="3" type="ORF">KDU71_03700</name>
</gene>
<reference evidence="3" key="1">
    <citation type="journal article" date="2018" name="Int. J. Syst. Evol. Microbiol.">
        <title>Carboxylicivirga sediminis sp. nov., isolated from coastal sediment.</title>
        <authorList>
            <person name="Wang F.Q."/>
            <person name="Ren L.H."/>
            <person name="Zou R.J."/>
            <person name="Sun Y.Z."/>
            <person name="Liu X.J."/>
            <person name="Jiang F."/>
            <person name="Liu L.J."/>
        </authorList>
    </citation>
    <scope>NUCLEOTIDE SEQUENCE</scope>
    <source>
        <strain evidence="3">JR1</strain>
    </source>
</reference>
<name>A0A941F1H2_9BACT</name>
<dbReference type="Gene3D" id="1.50.10.10">
    <property type="match status" value="1"/>
</dbReference>
<evidence type="ECO:0000313" key="3">
    <source>
        <dbReference type="EMBL" id="MBR8534652.1"/>
    </source>
</evidence>
<dbReference type="GO" id="GO:0004134">
    <property type="term" value="F:4-alpha-glucanotransferase activity"/>
    <property type="evidence" value="ECO:0007669"/>
    <property type="project" value="InterPro"/>
</dbReference>
<proteinExistence type="predicted"/>
<organism evidence="3 4">
    <name type="scientific">Carboxylicivirga sediminis</name>
    <dbReference type="NCBI Taxonomy" id="2006564"/>
    <lineage>
        <taxon>Bacteria</taxon>
        <taxon>Pseudomonadati</taxon>
        <taxon>Bacteroidota</taxon>
        <taxon>Bacteroidia</taxon>
        <taxon>Marinilabiliales</taxon>
        <taxon>Marinilabiliaceae</taxon>
        <taxon>Carboxylicivirga</taxon>
    </lineage>
</organism>
<dbReference type="InterPro" id="IPR008928">
    <property type="entry name" value="6-hairpin_glycosidase_sf"/>
</dbReference>
<dbReference type="RefSeq" id="WP_212188551.1">
    <property type="nucleotide sequence ID" value="NZ_JAGTAR010000003.1"/>
</dbReference>
<dbReference type="AlphaFoldDB" id="A0A941F1H2"/>
<dbReference type="InterPro" id="IPR012341">
    <property type="entry name" value="6hp_glycosidase-like_sf"/>
</dbReference>
<reference evidence="3" key="2">
    <citation type="submission" date="2021-04" db="EMBL/GenBank/DDBJ databases">
        <authorList>
            <person name="Zhang T."/>
            <person name="Zhang Y."/>
            <person name="Lu D."/>
            <person name="Zuo D."/>
            <person name="Du Z."/>
        </authorList>
    </citation>
    <scope>NUCLEOTIDE SEQUENCE</scope>
    <source>
        <strain evidence="3">JR1</strain>
    </source>
</reference>
<comment type="caution">
    <text evidence="3">The sequence shown here is derived from an EMBL/GenBank/DDBJ whole genome shotgun (WGS) entry which is preliminary data.</text>
</comment>
<feature type="domain" description="Glycogen debranching enzyme C-terminal" evidence="1">
    <location>
        <begin position="281"/>
        <end position="633"/>
    </location>
</feature>
<sequence length="647" mass="74144">MSYLKFDKAQLVNTEYSLKREFIRTNRAGSFASSTIINCNTRKYHGLLICPIDKFGGDNHVLLSSLDETIIQHRYEFNLGIHKYPGTYAPNGHKYVREYEVDPNPAITYRVGGVLLRKELLLVEKEQRILVKYTLLEANSPTTIRFQPFIAFRNIHDLTSANMVANTRANTVANGVSVRLYDGFPKLYMQTSRESEFIHAPDWYYDIEYTEEKNRGYACHEDLFVPGYFEMTIKKGVPIIFSAGTSESSPGSLVRQFNSELKKRIKRDSFESCLDNSAEQTISRKGKHVSIINGFPFLSHSERNTYLAIPGLCLSRGDEKTFLEVLQTSAQTLLNRFSPDANINKEKTSVDVPLWFFWTLQKYVEWGADKKEVWQKFRKTIKTILSNYKQGSHLAVELHDNGLLWTSQKGVSWMKVRNNGTFLQQRMGYLVEVNALWYNAISFAIELANTTGDKAFIKEWQAFPQKITESFNAIFWTDEMGYLADYAIEGYTSWSTRPNMLFALSLPYSCLSTEQKKSILDKIERDLLTPRGLRTLSPNNQDYLGVISGNEYERNRAFHNGSVFPWLLGHYAEAYLNLYKESGLSHIKRIFEGFEECVNEHGIGSISQIYDGNPPHKPNEATSYALSVAEIIRVGNMIKNVSKEVDV</sequence>
<dbReference type="SUPFAM" id="SSF48208">
    <property type="entry name" value="Six-hairpin glycosidases"/>
    <property type="match status" value="1"/>
</dbReference>
<dbReference type="InterPro" id="IPR032790">
    <property type="entry name" value="GDE_C"/>
</dbReference>
<keyword evidence="4" id="KW-1185">Reference proteome</keyword>
<dbReference type="EMBL" id="JAGTAR010000003">
    <property type="protein sequence ID" value="MBR8534652.1"/>
    <property type="molecule type" value="Genomic_DNA"/>
</dbReference>
<dbReference type="Proteomes" id="UP000679220">
    <property type="component" value="Unassembled WGS sequence"/>
</dbReference>
<dbReference type="GO" id="GO:0004135">
    <property type="term" value="F:amylo-alpha-1,6-glucosidase activity"/>
    <property type="evidence" value="ECO:0007669"/>
    <property type="project" value="InterPro"/>
</dbReference>
<dbReference type="Pfam" id="PF12439">
    <property type="entry name" value="GDE_N"/>
    <property type="match status" value="1"/>
</dbReference>
<dbReference type="PANTHER" id="PTHR10569:SF2">
    <property type="entry name" value="GLYCOGEN DEBRANCHING ENZYME"/>
    <property type="match status" value="1"/>
</dbReference>
<dbReference type="GO" id="GO:0005980">
    <property type="term" value="P:glycogen catabolic process"/>
    <property type="evidence" value="ECO:0007669"/>
    <property type="project" value="InterPro"/>
</dbReference>
<evidence type="ECO:0000259" key="2">
    <source>
        <dbReference type="Pfam" id="PF12439"/>
    </source>
</evidence>
<evidence type="ECO:0000259" key="1">
    <source>
        <dbReference type="Pfam" id="PF06202"/>
    </source>
</evidence>
<dbReference type="PANTHER" id="PTHR10569">
    <property type="entry name" value="GLYCOGEN DEBRANCHING ENZYME"/>
    <property type="match status" value="1"/>
</dbReference>
<dbReference type="Pfam" id="PF06202">
    <property type="entry name" value="GDE_C"/>
    <property type="match status" value="1"/>
</dbReference>
<protein>
    <submittedName>
        <fullName evidence="3">Glycogen debranching enzyme family protein</fullName>
    </submittedName>
</protein>
<dbReference type="InterPro" id="IPR010401">
    <property type="entry name" value="AGL/Gdb1"/>
</dbReference>
<evidence type="ECO:0000313" key="4">
    <source>
        <dbReference type="Proteomes" id="UP000679220"/>
    </source>
</evidence>
<feature type="domain" description="Glycogen debranching enzyme bacterial and archaeal type N-terminal" evidence="2">
    <location>
        <begin position="20"/>
        <end position="237"/>
    </location>
</feature>